<dbReference type="Proteomes" id="UP001590951">
    <property type="component" value="Unassembled WGS sequence"/>
</dbReference>
<sequence>MKWSIMGQSFDGFCCVDCLSRFPEALQEVFTTGGRPPLVKHSDQVYKYLFRKVAERNNAYYNKYAEDIHRVKHIIRYIEKENITLPSRGRLSVLRLRQLGILFGFHGTMDTVHEMITRFTSDLNQFGYFTRPTLAAFSDSLPFDTMPLYALVHEPLYARK</sequence>
<comment type="caution">
    <text evidence="1">The sequence shown here is derived from an EMBL/GenBank/DDBJ whole genome shotgun (WGS) entry which is preliminary data.</text>
</comment>
<proteinExistence type="predicted"/>
<accession>A0ABR4BPT2</accession>
<reference evidence="1 2" key="1">
    <citation type="submission" date="2024-09" db="EMBL/GenBank/DDBJ databases">
        <title>Rethinking Asexuality: The Enigmatic Case of Functional Sexual Genes in Lepraria (Stereocaulaceae).</title>
        <authorList>
            <person name="Doellman M."/>
            <person name="Sun Y."/>
            <person name="Barcenas-Pena A."/>
            <person name="Lumbsch H.T."/>
            <person name="Grewe F."/>
        </authorList>
    </citation>
    <scope>NUCLEOTIDE SEQUENCE [LARGE SCALE GENOMIC DNA]</scope>
    <source>
        <strain evidence="1 2">Grewe 0041</strain>
    </source>
</reference>
<protein>
    <submittedName>
        <fullName evidence="1">Uncharacterized protein</fullName>
    </submittedName>
</protein>
<gene>
    <name evidence="1" type="ORF">ABVK25_000138</name>
</gene>
<dbReference type="EMBL" id="JBHFEH010000001">
    <property type="protein sequence ID" value="KAL2058846.1"/>
    <property type="molecule type" value="Genomic_DNA"/>
</dbReference>
<name>A0ABR4BPT2_9LECA</name>
<keyword evidence="2" id="KW-1185">Reference proteome</keyword>
<evidence type="ECO:0000313" key="2">
    <source>
        <dbReference type="Proteomes" id="UP001590951"/>
    </source>
</evidence>
<organism evidence="1 2">
    <name type="scientific">Lepraria finkii</name>
    <dbReference type="NCBI Taxonomy" id="1340010"/>
    <lineage>
        <taxon>Eukaryota</taxon>
        <taxon>Fungi</taxon>
        <taxon>Dikarya</taxon>
        <taxon>Ascomycota</taxon>
        <taxon>Pezizomycotina</taxon>
        <taxon>Lecanoromycetes</taxon>
        <taxon>OSLEUM clade</taxon>
        <taxon>Lecanoromycetidae</taxon>
        <taxon>Lecanorales</taxon>
        <taxon>Lecanorineae</taxon>
        <taxon>Stereocaulaceae</taxon>
        <taxon>Lepraria</taxon>
    </lineage>
</organism>
<evidence type="ECO:0000313" key="1">
    <source>
        <dbReference type="EMBL" id="KAL2058846.1"/>
    </source>
</evidence>